<dbReference type="Gene3D" id="3.40.50.11290">
    <property type="match status" value="1"/>
</dbReference>
<accession>A0A9X1MQI4</accession>
<dbReference type="PANTHER" id="PTHR34595:SF7">
    <property type="entry name" value="SLL1039 PROTEIN"/>
    <property type="match status" value="1"/>
</dbReference>
<dbReference type="PANTHER" id="PTHR34595">
    <property type="entry name" value="BLR5612 PROTEIN"/>
    <property type="match status" value="1"/>
</dbReference>
<gene>
    <name evidence="2" type="ORF">LOC68_24770</name>
</gene>
<feature type="domain" description="Circularly permuted ATP-grasp type 2" evidence="1">
    <location>
        <begin position="88"/>
        <end position="463"/>
    </location>
</feature>
<keyword evidence="3" id="KW-1185">Reference proteome</keyword>
<sequence length="489" mass="55026">MQQQTSMERVNGVSEYDVGEFYDEMFAHDASPRENCNLLYKRVIGLTTLDLQRRKLAAERSMVRLGITFNVYGDEEGTERIIPFDILPRIINADEWKWVSDGLKQRIVALNMFIDDVYGDQKILKDGAIPEHVVRSAASFRPQCVGLKPPKGVWCHITGTDLVRDQDGKFYVLEDNLRCPSGVSYVLQNRQLMKQAFPDLFESLSVRPVDDYCGQLLDALNYLAEDRTDTPTVGVLTPGVYNSAYFEHSFLAQQMGVDLVEGRDLVVQDKKVYMRTTKGLAKIDVLYRRIDDDFIDPRVFREDSLLGVPGLIEAYKAGNIALANAPGTGIADDKVIYAYVPDIIKYYLGEDPILPNVPTYVCWDEKQRDHVLNNLHNFVVKPANESGGYGMLIGPRSTREEQAKFADLIKSNPRNYIAQPTLSLSRAPVIIEDHLEGRHVDLRPFIIYGRDVFVLPGGLTRVALKKGSLVVNSSQGGGSKDTWVVEELP</sequence>
<name>A0A9X1MQI4_9BACT</name>
<dbReference type="Pfam" id="PF14403">
    <property type="entry name" value="CP_ATPgrasp_2"/>
    <property type="match status" value="1"/>
</dbReference>
<evidence type="ECO:0000313" key="3">
    <source>
        <dbReference type="Proteomes" id="UP001139103"/>
    </source>
</evidence>
<dbReference type="Gene3D" id="3.30.1490.270">
    <property type="match status" value="1"/>
</dbReference>
<reference evidence="2" key="1">
    <citation type="submission" date="2021-11" db="EMBL/GenBank/DDBJ databases">
        <title>Genome sequence.</title>
        <authorList>
            <person name="Sun Q."/>
        </authorList>
    </citation>
    <scope>NUCLEOTIDE SEQUENCE</scope>
    <source>
        <strain evidence="2">JC732</strain>
    </source>
</reference>
<dbReference type="InterPro" id="IPR051680">
    <property type="entry name" value="ATP-dep_Glu-Cys_Ligase-2"/>
</dbReference>
<dbReference type="SUPFAM" id="SSF56059">
    <property type="entry name" value="Glutathione synthetase ATP-binding domain-like"/>
    <property type="match status" value="1"/>
</dbReference>
<organism evidence="2 3">
    <name type="scientific">Blastopirellula sediminis</name>
    <dbReference type="NCBI Taxonomy" id="2894196"/>
    <lineage>
        <taxon>Bacteria</taxon>
        <taxon>Pseudomonadati</taxon>
        <taxon>Planctomycetota</taxon>
        <taxon>Planctomycetia</taxon>
        <taxon>Pirellulales</taxon>
        <taxon>Pirellulaceae</taxon>
        <taxon>Blastopirellula</taxon>
    </lineage>
</organism>
<dbReference type="Proteomes" id="UP001139103">
    <property type="component" value="Unassembled WGS sequence"/>
</dbReference>
<dbReference type="RefSeq" id="WP_230223925.1">
    <property type="nucleotide sequence ID" value="NZ_JAJKFT010000010.1"/>
</dbReference>
<protein>
    <submittedName>
        <fullName evidence="2">Circularly permuted type 2 ATP-grasp protein</fullName>
    </submittedName>
</protein>
<dbReference type="InterPro" id="IPR025841">
    <property type="entry name" value="CP_ATPgrasp_2"/>
</dbReference>
<dbReference type="PIRSF" id="PIRSF005522">
    <property type="entry name" value="UCP005522"/>
    <property type="match status" value="1"/>
</dbReference>
<proteinExistence type="predicted"/>
<dbReference type="EMBL" id="JAJKFT010000010">
    <property type="protein sequence ID" value="MCC9631623.1"/>
    <property type="molecule type" value="Genomic_DNA"/>
</dbReference>
<evidence type="ECO:0000313" key="2">
    <source>
        <dbReference type="EMBL" id="MCC9631623.1"/>
    </source>
</evidence>
<comment type="caution">
    <text evidence="2">The sequence shown here is derived from an EMBL/GenBank/DDBJ whole genome shotgun (WGS) entry which is preliminary data.</text>
</comment>
<dbReference type="InterPro" id="IPR016450">
    <property type="entry name" value="UCP005522"/>
</dbReference>
<evidence type="ECO:0000259" key="1">
    <source>
        <dbReference type="Pfam" id="PF14403"/>
    </source>
</evidence>
<dbReference type="AlphaFoldDB" id="A0A9X1MQI4"/>